<proteinExistence type="inferred from homology"/>
<dbReference type="OrthoDB" id="270930at2759"/>
<sequence length="396" mass="43450">MAGKSRLTRLDAFSKTVEDARVRTTSGGIVTLASVLVVLFLVVGEIRDYRRTTVHAELVVDKSRGDQLPINLNITFPHVPCSLLTLDVMDVSGEQQVGITHGITLTRLSPHPDSAPLTAQQLDLHADEAPHLDPKYCGECYGAKPLNGKTCCNTCDDVREAYAHVGWAFGNGEGVEQCEREHYKEHLQSMREEGCNVAGHLKVNKVIGNFHLAPGKSFSTPQMHVHDLQQYFESPKEHTFTHTIHHLSFGPDLPVRSNSEANPLDATTHVAPERSYNFMYFVKVVSTSFLPLGVKPGEPGALETHQYSVTSHSRSLAGGSDKDHPDTLHARGGIPGVFFSYDISPMKVVNREVRERTFLGLLTGICAIIGGTLTVATVVDRGLYEGGMRIRKLHQG</sequence>
<dbReference type="GO" id="GO:0030134">
    <property type="term" value="C:COPII-coated ER to Golgi transport vesicle"/>
    <property type="evidence" value="ECO:0007669"/>
    <property type="project" value="TreeGrafter"/>
</dbReference>
<dbReference type="InterPro" id="IPR045888">
    <property type="entry name" value="Erv"/>
</dbReference>
<dbReference type="GO" id="GO:0033116">
    <property type="term" value="C:endoplasmic reticulum-Golgi intermediate compartment membrane"/>
    <property type="evidence" value="ECO:0007669"/>
    <property type="project" value="UniProtKB-SubCell"/>
</dbReference>
<dbReference type="GO" id="GO:0006888">
    <property type="term" value="P:endoplasmic reticulum to Golgi vesicle-mediated transport"/>
    <property type="evidence" value="ECO:0007669"/>
    <property type="project" value="UniProtKB-UniRule"/>
</dbReference>
<feature type="domain" description="Endoplasmic reticulum vesicle transporter N-terminal" evidence="8">
    <location>
        <begin position="7"/>
        <end position="96"/>
    </location>
</feature>
<evidence type="ECO:0000256" key="3">
    <source>
        <dbReference type="ARBA" id="ARBA00022692"/>
    </source>
</evidence>
<keyword evidence="6" id="KW-0813">Transport</keyword>
<dbReference type="Pfam" id="PF07970">
    <property type="entry name" value="COPIIcoated_ERV"/>
    <property type="match status" value="1"/>
</dbReference>
<reference evidence="9 10" key="1">
    <citation type="submission" date="2019-09" db="EMBL/GenBank/DDBJ databases">
        <title>Draft genome of the ectomycorrhizal ascomycete Sphaerosporella brunnea.</title>
        <authorList>
            <consortium name="DOE Joint Genome Institute"/>
            <person name="Benucci G.M."/>
            <person name="Marozzi G."/>
            <person name="Antonielli L."/>
            <person name="Sanchez S."/>
            <person name="Marco P."/>
            <person name="Wang X."/>
            <person name="Falini L.B."/>
            <person name="Barry K."/>
            <person name="Haridas S."/>
            <person name="Lipzen A."/>
            <person name="Labutti K."/>
            <person name="Grigoriev I.V."/>
            <person name="Murat C."/>
            <person name="Martin F."/>
            <person name="Albertini E."/>
            <person name="Donnini D."/>
            <person name="Bonito G."/>
        </authorList>
    </citation>
    <scope>NUCLEOTIDE SEQUENCE [LARGE SCALE GENOMIC DNA]</scope>
    <source>
        <strain evidence="9 10">Sb_GMNB300</strain>
    </source>
</reference>
<dbReference type="InterPro" id="IPR012936">
    <property type="entry name" value="Erv_C"/>
</dbReference>
<dbReference type="Proteomes" id="UP000326924">
    <property type="component" value="Unassembled WGS sequence"/>
</dbReference>
<dbReference type="EMBL" id="VXIS01000357">
    <property type="protein sequence ID" value="KAA8894204.1"/>
    <property type="molecule type" value="Genomic_DNA"/>
</dbReference>
<evidence type="ECO:0000313" key="9">
    <source>
        <dbReference type="EMBL" id="KAA8894204.1"/>
    </source>
</evidence>
<evidence type="ECO:0000313" key="10">
    <source>
        <dbReference type="Proteomes" id="UP000326924"/>
    </source>
</evidence>
<keyword evidence="3 6" id="KW-0812">Transmembrane</keyword>
<comment type="caution">
    <text evidence="9">The sequence shown here is derived from an EMBL/GenBank/DDBJ whole genome shotgun (WGS) entry which is preliminary data.</text>
</comment>
<protein>
    <recommendedName>
        <fullName evidence="6">Endoplasmic reticulum-Golgi intermediate compartment protein</fullName>
    </recommendedName>
</protein>
<keyword evidence="10" id="KW-1185">Reference proteome</keyword>
<dbReference type="GO" id="GO:0006890">
    <property type="term" value="P:retrograde vesicle-mediated transport, Golgi to endoplasmic reticulum"/>
    <property type="evidence" value="ECO:0007669"/>
    <property type="project" value="TreeGrafter"/>
</dbReference>
<feature type="domain" description="Endoplasmic reticulum vesicle transporter C-terminal" evidence="7">
    <location>
        <begin position="140"/>
        <end position="380"/>
    </location>
</feature>
<dbReference type="PANTHER" id="PTHR10984">
    <property type="entry name" value="ENDOPLASMIC RETICULUM-GOLGI INTERMEDIATE COMPARTMENT PROTEIN"/>
    <property type="match status" value="1"/>
</dbReference>
<evidence type="ECO:0000256" key="1">
    <source>
        <dbReference type="ARBA" id="ARBA00004141"/>
    </source>
</evidence>
<organism evidence="9 10">
    <name type="scientific">Sphaerosporella brunnea</name>
    <dbReference type="NCBI Taxonomy" id="1250544"/>
    <lineage>
        <taxon>Eukaryota</taxon>
        <taxon>Fungi</taxon>
        <taxon>Dikarya</taxon>
        <taxon>Ascomycota</taxon>
        <taxon>Pezizomycotina</taxon>
        <taxon>Pezizomycetes</taxon>
        <taxon>Pezizales</taxon>
        <taxon>Pyronemataceae</taxon>
        <taxon>Sphaerosporella</taxon>
    </lineage>
</organism>
<dbReference type="AlphaFoldDB" id="A0A5J5EFZ3"/>
<evidence type="ECO:0000256" key="4">
    <source>
        <dbReference type="ARBA" id="ARBA00022989"/>
    </source>
</evidence>
<dbReference type="PANTHER" id="PTHR10984:SF25">
    <property type="entry name" value="ENDOPLASMIC RETICULUM-GOLGI INTERMEDIATE COMPARTMENT PROTEIN 3"/>
    <property type="match status" value="1"/>
</dbReference>
<comment type="subcellular location">
    <subcellularLocation>
        <location evidence="6">Endoplasmic reticulum membrane</location>
        <topology evidence="6">Multi-pass membrane protein</topology>
    </subcellularLocation>
    <subcellularLocation>
        <location evidence="6">Endoplasmic reticulum-Golgi intermediate compartment membrane</location>
        <topology evidence="6">Multi-pass membrane protein</topology>
    </subcellularLocation>
    <subcellularLocation>
        <location evidence="6">Golgi apparatus membrane</location>
        <topology evidence="6">Multi-pass membrane protein</topology>
    </subcellularLocation>
    <subcellularLocation>
        <location evidence="1">Membrane</location>
        <topology evidence="1">Multi-pass membrane protein</topology>
    </subcellularLocation>
</comment>
<dbReference type="InParanoid" id="A0A5J5EFZ3"/>
<evidence type="ECO:0000256" key="6">
    <source>
        <dbReference type="RuleBase" id="RU369013"/>
    </source>
</evidence>
<evidence type="ECO:0000259" key="7">
    <source>
        <dbReference type="Pfam" id="PF07970"/>
    </source>
</evidence>
<dbReference type="FunCoup" id="A0A5J5EFZ3">
    <property type="interactions" value="780"/>
</dbReference>
<gene>
    <name evidence="9" type="ORF">FN846DRAFT_913151</name>
</gene>
<keyword evidence="6" id="KW-0333">Golgi apparatus</keyword>
<keyword evidence="6" id="KW-0931">ER-Golgi transport</keyword>
<feature type="transmembrane region" description="Helical" evidence="6">
    <location>
        <begin position="20"/>
        <end position="43"/>
    </location>
</feature>
<keyword evidence="5 6" id="KW-0472">Membrane</keyword>
<accession>A0A5J5EFZ3</accession>
<dbReference type="InterPro" id="IPR039542">
    <property type="entry name" value="Erv_N"/>
</dbReference>
<comment type="function">
    <text evidence="6">Plays a role in transport between endoplasmic reticulum and Golgi.</text>
</comment>
<evidence type="ECO:0000256" key="5">
    <source>
        <dbReference type="ARBA" id="ARBA00023136"/>
    </source>
</evidence>
<comment type="similarity">
    <text evidence="2 6">Belongs to the ERGIC family.</text>
</comment>
<keyword evidence="4 6" id="KW-1133">Transmembrane helix</keyword>
<evidence type="ECO:0000259" key="8">
    <source>
        <dbReference type="Pfam" id="PF13850"/>
    </source>
</evidence>
<feature type="transmembrane region" description="Helical" evidence="6">
    <location>
        <begin position="357"/>
        <end position="379"/>
    </location>
</feature>
<name>A0A5J5EFZ3_9PEZI</name>
<keyword evidence="6" id="KW-0256">Endoplasmic reticulum</keyword>
<dbReference type="GO" id="GO:0005789">
    <property type="term" value="C:endoplasmic reticulum membrane"/>
    <property type="evidence" value="ECO:0007669"/>
    <property type="project" value="UniProtKB-SubCell"/>
</dbReference>
<evidence type="ECO:0000256" key="2">
    <source>
        <dbReference type="ARBA" id="ARBA00005648"/>
    </source>
</evidence>
<dbReference type="GO" id="GO:0000139">
    <property type="term" value="C:Golgi membrane"/>
    <property type="evidence" value="ECO:0007669"/>
    <property type="project" value="UniProtKB-SubCell"/>
</dbReference>
<dbReference type="Pfam" id="PF13850">
    <property type="entry name" value="ERGIC_N"/>
    <property type="match status" value="1"/>
</dbReference>